<dbReference type="GO" id="GO:0006508">
    <property type="term" value="P:proteolysis"/>
    <property type="evidence" value="ECO:0007669"/>
    <property type="project" value="InterPro"/>
</dbReference>
<dbReference type="InterPro" id="IPR032799">
    <property type="entry name" value="TAXi_C"/>
</dbReference>
<dbReference type="Pfam" id="PF14541">
    <property type="entry name" value="TAXi_C"/>
    <property type="match status" value="1"/>
</dbReference>
<protein>
    <recommendedName>
        <fullName evidence="1">Xylanase inhibitor C-terminal domain-containing protein</fullName>
    </recommendedName>
</protein>
<dbReference type="Gramene" id="PHT44337">
    <property type="protein sequence ID" value="PHT44337"/>
    <property type="gene ID" value="T459_35657"/>
</dbReference>
<accession>A0A1U8H658</accession>
<sequence length="202" mass="23285">MRETPYFSGDYSGIADFGRRVLSGGYSLPSQFEADIMAMCLPGTYSIKGSTLSFHKTSFEKKTSAKLLPNFEYTHIYFINLYKVFINDKEIPLNPSIWNFRNDKFGGCMVDTGTIVTRFPRDFYNVFRDTFRQEVVEIPLFGTFDTCYIEDPGFVPNFPIVKKYLGHRDPNNLLLLKQQRVVVHTRGCSVWLLFHGTMASHL</sequence>
<dbReference type="OMA" id="FEYTHIY"/>
<dbReference type="EMBL" id="AYRZ02007041">
    <property type="protein sequence ID" value="PHT44337.1"/>
    <property type="molecule type" value="Genomic_DNA"/>
</dbReference>
<dbReference type="SUPFAM" id="SSF50630">
    <property type="entry name" value="Acid proteases"/>
    <property type="match status" value="1"/>
</dbReference>
<reference evidence="2 3" key="2">
    <citation type="journal article" date="2017" name="Genome Biol.">
        <title>New reference genome sequences of hot pepper reveal the massive evolution of plant disease-resistance genes by retroduplication.</title>
        <authorList>
            <person name="Kim S."/>
            <person name="Park J."/>
            <person name="Yeom S.I."/>
            <person name="Kim Y.M."/>
            <person name="Seo E."/>
            <person name="Kim K.T."/>
            <person name="Kim M.S."/>
            <person name="Lee J.M."/>
            <person name="Cheong K."/>
            <person name="Shin H.S."/>
            <person name="Kim S.B."/>
            <person name="Han K."/>
            <person name="Lee J."/>
            <person name="Park M."/>
            <person name="Lee H.A."/>
            <person name="Lee H.Y."/>
            <person name="Lee Y."/>
            <person name="Oh S."/>
            <person name="Lee J.H."/>
            <person name="Choi E."/>
            <person name="Choi E."/>
            <person name="Lee S.E."/>
            <person name="Jeon J."/>
            <person name="Kim H."/>
            <person name="Choi G."/>
            <person name="Song H."/>
            <person name="Lee J."/>
            <person name="Lee S.C."/>
            <person name="Kwon J.K."/>
            <person name="Lee H.Y."/>
            <person name="Koo N."/>
            <person name="Hong Y."/>
            <person name="Kim R.W."/>
            <person name="Kang W.H."/>
            <person name="Huh J.H."/>
            <person name="Kang B.C."/>
            <person name="Yang T.J."/>
            <person name="Lee Y.H."/>
            <person name="Bennetzen J.L."/>
            <person name="Choi D."/>
        </authorList>
    </citation>
    <scope>NUCLEOTIDE SEQUENCE [LARGE SCALE GENOMIC DNA]</scope>
    <source>
        <strain evidence="3">cv. CM334</strain>
    </source>
</reference>
<feature type="domain" description="Xylanase inhibitor C-terminal" evidence="1">
    <location>
        <begin position="77"/>
        <end position="151"/>
    </location>
</feature>
<dbReference type="InterPro" id="IPR021109">
    <property type="entry name" value="Peptidase_aspartic_dom_sf"/>
</dbReference>
<evidence type="ECO:0000259" key="1">
    <source>
        <dbReference type="Pfam" id="PF14541"/>
    </source>
</evidence>
<organism evidence="2 3">
    <name type="scientific">Capsicum annuum</name>
    <name type="common">Capsicum pepper</name>
    <dbReference type="NCBI Taxonomy" id="4072"/>
    <lineage>
        <taxon>Eukaryota</taxon>
        <taxon>Viridiplantae</taxon>
        <taxon>Streptophyta</taxon>
        <taxon>Embryophyta</taxon>
        <taxon>Tracheophyta</taxon>
        <taxon>Spermatophyta</taxon>
        <taxon>Magnoliopsida</taxon>
        <taxon>eudicotyledons</taxon>
        <taxon>Gunneridae</taxon>
        <taxon>Pentapetalae</taxon>
        <taxon>asterids</taxon>
        <taxon>lamiids</taxon>
        <taxon>Solanales</taxon>
        <taxon>Solanaceae</taxon>
        <taxon>Solanoideae</taxon>
        <taxon>Capsiceae</taxon>
        <taxon>Capsicum</taxon>
    </lineage>
</organism>
<gene>
    <name evidence="2" type="ORF">T459_35657</name>
</gene>
<reference evidence="2 3" key="1">
    <citation type="journal article" date="2014" name="Nat. Genet.">
        <title>Genome sequence of the hot pepper provides insights into the evolution of pungency in Capsicum species.</title>
        <authorList>
            <person name="Kim S."/>
            <person name="Park M."/>
            <person name="Yeom S.I."/>
            <person name="Kim Y.M."/>
            <person name="Lee J.M."/>
            <person name="Lee H.A."/>
            <person name="Seo E."/>
            <person name="Choi J."/>
            <person name="Cheong K."/>
            <person name="Kim K.T."/>
            <person name="Jung K."/>
            <person name="Lee G.W."/>
            <person name="Oh S.K."/>
            <person name="Bae C."/>
            <person name="Kim S.B."/>
            <person name="Lee H.Y."/>
            <person name="Kim S.Y."/>
            <person name="Kim M.S."/>
            <person name="Kang B.C."/>
            <person name="Jo Y.D."/>
            <person name="Yang H.B."/>
            <person name="Jeong H.J."/>
            <person name="Kang W.H."/>
            <person name="Kwon J.K."/>
            <person name="Shin C."/>
            <person name="Lim J.Y."/>
            <person name="Park J.H."/>
            <person name="Huh J.H."/>
            <person name="Kim J.S."/>
            <person name="Kim B.D."/>
            <person name="Cohen O."/>
            <person name="Paran I."/>
            <person name="Suh M.C."/>
            <person name="Lee S.B."/>
            <person name="Kim Y.K."/>
            <person name="Shin Y."/>
            <person name="Noh S.J."/>
            <person name="Park J."/>
            <person name="Seo Y.S."/>
            <person name="Kwon S.Y."/>
            <person name="Kim H.A."/>
            <person name="Park J.M."/>
            <person name="Kim H.J."/>
            <person name="Choi S.B."/>
            <person name="Bosland P.W."/>
            <person name="Reeves G."/>
            <person name="Jo S.H."/>
            <person name="Lee B.W."/>
            <person name="Cho H.T."/>
            <person name="Choi H.S."/>
            <person name="Lee M.S."/>
            <person name="Yu Y."/>
            <person name="Do Choi Y."/>
            <person name="Park B.S."/>
            <person name="van Deynze A."/>
            <person name="Ashrafi H."/>
            <person name="Hill T."/>
            <person name="Kim W.T."/>
            <person name="Pai H.S."/>
            <person name="Ahn H.K."/>
            <person name="Yeam I."/>
            <person name="Giovannoni J.J."/>
            <person name="Rose J.K."/>
            <person name="Sorensen I."/>
            <person name="Lee S.J."/>
            <person name="Kim R.W."/>
            <person name="Choi I.Y."/>
            <person name="Choi B.S."/>
            <person name="Lim J.S."/>
            <person name="Lee Y.H."/>
            <person name="Choi D."/>
        </authorList>
    </citation>
    <scope>NUCLEOTIDE SEQUENCE [LARGE SCALE GENOMIC DNA]</scope>
    <source>
        <strain evidence="3">cv. CM334</strain>
    </source>
</reference>
<dbReference type="STRING" id="4072.A0A1U8H658"/>
<dbReference type="SMR" id="A0A1U8H658"/>
<evidence type="ECO:0000313" key="2">
    <source>
        <dbReference type="EMBL" id="PHT44337.1"/>
    </source>
</evidence>
<dbReference type="Proteomes" id="UP000222542">
    <property type="component" value="Unassembled WGS sequence"/>
</dbReference>
<evidence type="ECO:0000313" key="3">
    <source>
        <dbReference type="Proteomes" id="UP000222542"/>
    </source>
</evidence>
<comment type="caution">
    <text evidence="2">The sequence shown here is derived from an EMBL/GenBank/DDBJ whole genome shotgun (WGS) entry which is preliminary data.</text>
</comment>
<keyword evidence="3" id="KW-1185">Reference proteome</keyword>
<dbReference type="InterPro" id="IPR001461">
    <property type="entry name" value="Aspartic_peptidase_A1"/>
</dbReference>
<dbReference type="PANTHER" id="PTHR13683">
    <property type="entry name" value="ASPARTYL PROTEASES"/>
    <property type="match status" value="1"/>
</dbReference>
<dbReference type="PANTHER" id="PTHR13683:SF850">
    <property type="entry name" value="PEPTIDASE A1 DOMAIN-CONTAINING PROTEIN"/>
    <property type="match status" value="1"/>
</dbReference>
<dbReference type="Gene3D" id="2.40.70.10">
    <property type="entry name" value="Acid Proteases"/>
    <property type="match status" value="1"/>
</dbReference>
<dbReference type="GO" id="GO:0004190">
    <property type="term" value="F:aspartic-type endopeptidase activity"/>
    <property type="evidence" value="ECO:0007669"/>
    <property type="project" value="InterPro"/>
</dbReference>
<proteinExistence type="predicted"/>
<dbReference type="AlphaFoldDB" id="A0A1U8H658"/>
<name>A0A1U8H658_CAPAN</name>